<organism evidence="1 2">
    <name type="scientific">Pseudomonas putida</name>
    <name type="common">Arthrobacter siderocapsulatus</name>
    <dbReference type="NCBI Taxonomy" id="303"/>
    <lineage>
        <taxon>Bacteria</taxon>
        <taxon>Pseudomonadati</taxon>
        <taxon>Pseudomonadota</taxon>
        <taxon>Gammaproteobacteria</taxon>
        <taxon>Pseudomonadales</taxon>
        <taxon>Pseudomonadaceae</taxon>
        <taxon>Pseudomonas</taxon>
    </lineage>
</organism>
<dbReference type="Proteomes" id="UP000050437">
    <property type="component" value="Unassembled WGS sequence"/>
</dbReference>
<dbReference type="EMBL" id="LKKS01000011">
    <property type="protein sequence ID" value="KPM68599.1"/>
    <property type="molecule type" value="Genomic_DNA"/>
</dbReference>
<name>A0A0P7CKF6_PSEPU</name>
<dbReference type="AlphaFoldDB" id="A0A0P7CKF6"/>
<dbReference type="RefSeq" id="WP_034011926.1">
    <property type="nucleotide sequence ID" value="NZ_LKKS01000011.1"/>
</dbReference>
<evidence type="ECO:0000313" key="2">
    <source>
        <dbReference type="Proteomes" id="UP000050437"/>
    </source>
</evidence>
<gene>
    <name evidence="1" type="ORF">HB13667_00900</name>
</gene>
<accession>A0A0P7CKF6</accession>
<protein>
    <submittedName>
        <fullName evidence="1">Uncharacterized protein</fullName>
    </submittedName>
</protein>
<comment type="caution">
    <text evidence="1">The sequence shown here is derived from an EMBL/GenBank/DDBJ whole genome shotgun (WGS) entry which is preliminary data.</text>
</comment>
<sequence length="99" mass="10084">MNNPALDANQVRALHVLGQTLAQIRSLARAQGSPADRLNAIGALADAMHNVPMTVAHPDRYDASEIGSAISAVAAIHRKQGAAAAAASLAASGHLESNL</sequence>
<reference evidence="1 2" key="1">
    <citation type="submission" date="2015-10" db="EMBL/GenBank/DDBJ databases">
        <title>Pseudomonas putida clinical strains.</title>
        <authorList>
            <person name="Molina L."/>
            <person name="Udaondo Z."/>
        </authorList>
    </citation>
    <scope>NUCLEOTIDE SEQUENCE [LARGE SCALE GENOMIC DNA]</scope>
    <source>
        <strain evidence="1 2">HB13667</strain>
    </source>
</reference>
<proteinExistence type="predicted"/>
<evidence type="ECO:0000313" key="1">
    <source>
        <dbReference type="EMBL" id="KPM68599.1"/>
    </source>
</evidence>